<dbReference type="EMBL" id="SRZB01000016">
    <property type="protein sequence ID" value="TGX98578.1"/>
    <property type="molecule type" value="Genomic_DNA"/>
</dbReference>
<keyword evidence="2" id="KW-1185">Reference proteome</keyword>
<comment type="caution">
    <text evidence="1">The sequence shown here is derived from an EMBL/GenBank/DDBJ whole genome shotgun (WGS) entry which is preliminary data.</text>
</comment>
<organism evidence="1 2">
    <name type="scientific">Hominisplanchenecus murintestinalis</name>
    <dbReference type="NCBI Taxonomy" id="2941517"/>
    <lineage>
        <taxon>Bacteria</taxon>
        <taxon>Bacillati</taxon>
        <taxon>Bacillota</taxon>
        <taxon>Clostridia</taxon>
        <taxon>Lachnospirales</taxon>
        <taxon>Lachnospiraceae</taxon>
        <taxon>Hominisplanchenecus</taxon>
    </lineage>
</organism>
<evidence type="ECO:0000313" key="2">
    <source>
        <dbReference type="Proteomes" id="UP000307720"/>
    </source>
</evidence>
<accession>A0AC61QYR9</accession>
<name>A0AC61QYR9_9FIRM</name>
<proteinExistence type="predicted"/>
<sequence>MKVCRAFFAFRCISCSKSMAWRWKVKKWGMDAGFLRSAAVLLILGMTVGAMVVNAMADSSAGRAGILSDYFLRQYKYLEIDMSGLFLYILGKRMKWVFLLWIAGFTVIGIPCAAVYVTWMGFAAGVLFGIAVLKLGAQGILFSAAALLPQCLLYVPAWMFFLNGIYVWNSGRGGERLLGSGNGTARYFLLAALTCLLMALGILAESSLNPWLMKQVLRIL</sequence>
<protein>
    <submittedName>
        <fullName evidence="1">Uncharacterized protein</fullName>
    </submittedName>
</protein>
<evidence type="ECO:0000313" key="1">
    <source>
        <dbReference type="EMBL" id="TGX98578.1"/>
    </source>
</evidence>
<dbReference type="Proteomes" id="UP000307720">
    <property type="component" value="Unassembled WGS sequence"/>
</dbReference>
<gene>
    <name evidence="1" type="ORF">E5357_08670</name>
</gene>
<reference evidence="1" key="1">
    <citation type="submission" date="2019-04" db="EMBL/GenBank/DDBJ databases">
        <title>Microbes associate with the intestines of laboratory mice.</title>
        <authorList>
            <person name="Navarre W."/>
            <person name="Wong E."/>
            <person name="Huang K."/>
            <person name="Tropini C."/>
            <person name="Ng K."/>
            <person name="Yu B."/>
        </authorList>
    </citation>
    <scope>NUCLEOTIDE SEQUENCE</scope>
    <source>
        <strain evidence="1">NM72_1-8</strain>
    </source>
</reference>